<dbReference type="CDD" id="cd22670">
    <property type="entry name" value="FHA_MEK1-like"/>
    <property type="match status" value="1"/>
</dbReference>
<dbReference type="GO" id="GO:0004672">
    <property type="term" value="F:protein kinase activity"/>
    <property type="evidence" value="ECO:0007669"/>
    <property type="project" value="InterPro"/>
</dbReference>
<evidence type="ECO:0000259" key="6">
    <source>
        <dbReference type="PROSITE" id="PS50006"/>
    </source>
</evidence>
<feature type="binding site" evidence="4">
    <location>
        <position position="187"/>
    </location>
    <ligand>
        <name>ATP</name>
        <dbReference type="ChEBI" id="CHEBI:30616"/>
    </ligand>
</feature>
<feature type="region of interest" description="Disordered" evidence="5">
    <location>
        <begin position="614"/>
        <end position="686"/>
    </location>
</feature>
<dbReference type="Gene3D" id="3.30.200.20">
    <property type="entry name" value="Phosphorylase Kinase, domain 1"/>
    <property type="match status" value="1"/>
</dbReference>
<feature type="domain" description="Protein kinase" evidence="7">
    <location>
        <begin position="158"/>
        <end position="469"/>
    </location>
</feature>
<dbReference type="InterPro" id="IPR000719">
    <property type="entry name" value="Prot_kinase_dom"/>
</dbReference>
<dbReference type="InterPro" id="IPR000253">
    <property type="entry name" value="FHA_dom"/>
</dbReference>
<dbReference type="Gene3D" id="2.60.200.20">
    <property type="match status" value="1"/>
</dbReference>
<dbReference type="PROSITE" id="PS50011">
    <property type="entry name" value="PROTEIN_KINASE_DOM"/>
    <property type="match status" value="1"/>
</dbReference>
<evidence type="ECO:0000313" key="9">
    <source>
        <dbReference type="Proteomes" id="UP000799779"/>
    </source>
</evidence>
<dbReference type="SUPFAM" id="SSF49879">
    <property type="entry name" value="SMAD/FHA domain"/>
    <property type="match status" value="1"/>
</dbReference>
<reference evidence="8" key="1">
    <citation type="journal article" date="2020" name="Stud. Mycol.">
        <title>101 Dothideomycetes genomes: a test case for predicting lifestyles and emergence of pathogens.</title>
        <authorList>
            <person name="Haridas S."/>
            <person name="Albert R."/>
            <person name="Binder M."/>
            <person name="Bloem J."/>
            <person name="Labutti K."/>
            <person name="Salamov A."/>
            <person name="Andreopoulos B."/>
            <person name="Baker S."/>
            <person name="Barry K."/>
            <person name="Bills G."/>
            <person name="Bluhm B."/>
            <person name="Cannon C."/>
            <person name="Castanera R."/>
            <person name="Culley D."/>
            <person name="Daum C."/>
            <person name="Ezra D."/>
            <person name="Gonzalez J."/>
            <person name="Henrissat B."/>
            <person name="Kuo A."/>
            <person name="Liang C."/>
            <person name="Lipzen A."/>
            <person name="Lutzoni F."/>
            <person name="Magnuson J."/>
            <person name="Mondo S."/>
            <person name="Nolan M."/>
            <person name="Ohm R."/>
            <person name="Pangilinan J."/>
            <person name="Park H.-J."/>
            <person name="Ramirez L."/>
            <person name="Alfaro M."/>
            <person name="Sun H."/>
            <person name="Tritt A."/>
            <person name="Yoshinaga Y."/>
            <person name="Zwiers L.-H."/>
            <person name="Turgeon B."/>
            <person name="Goodwin S."/>
            <person name="Spatafora J."/>
            <person name="Crous P."/>
            <person name="Grigoriev I."/>
        </authorList>
    </citation>
    <scope>NUCLEOTIDE SEQUENCE</scope>
    <source>
        <strain evidence="8">CBS 123094</strain>
    </source>
</reference>
<dbReference type="SMART" id="SM00240">
    <property type="entry name" value="FHA"/>
    <property type="match status" value="1"/>
</dbReference>
<organism evidence="8 9">
    <name type="scientific">Amniculicola lignicola CBS 123094</name>
    <dbReference type="NCBI Taxonomy" id="1392246"/>
    <lineage>
        <taxon>Eukaryota</taxon>
        <taxon>Fungi</taxon>
        <taxon>Dikarya</taxon>
        <taxon>Ascomycota</taxon>
        <taxon>Pezizomycotina</taxon>
        <taxon>Dothideomycetes</taxon>
        <taxon>Pleosporomycetidae</taxon>
        <taxon>Pleosporales</taxon>
        <taxon>Amniculicolaceae</taxon>
        <taxon>Amniculicola</taxon>
    </lineage>
</organism>
<keyword evidence="8" id="KW-0418">Kinase</keyword>
<dbReference type="InterPro" id="IPR008984">
    <property type="entry name" value="SMAD_FHA_dom_sf"/>
</dbReference>
<evidence type="ECO:0000256" key="4">
    <source>
        <dbReference type="PROSITE-ProRule" id="PRU10141"/>
    </source>
</evidence>
<keyword evidence="9" id="KW-1185">Reference proteome</keyword>
<feature type="compositionally biased region" description="Basic and acidic residues" evidence="5">
    <location>
        <begin position="638"/>
        <end position="652"/>
    </location>
</feature>
<sequence length="712" mass="80672">MAGDVVGYLQVLVDGVDPDETQREIEIRGNEEFILGRSSALCRQHWPDPRISNRHLRIHCILYEQDFTAGIPPFVYATDLSTNGTYLKKSNTDCVASQGQGVLMGRRNGSFLLDDGDKLRLSNCVTLVYHSCVTIDEGDMELTSIQETERKLFALRFLITNRALGVGGYGKVMMAIHQKTQRQMACKIIDIHHLTSNQNVESLGDQNLHLTMSETKKRWPPRASKFFREFDILKDLSHPNIVGLEKVLWSSNTIYIFQELVTGGDLFSFIQYKGGRLCDVEAAVIVRQILKGVEYLHERDIVHRDLKPDNILMTSLDDGARVIITDFGNARSLPNKLSSFGSSNVLQRRMFSYVGTLDYAAPEIHQRNYAIPADQGYSKSVDMWSVGTITTALIGDSLFVDVSDPRYDQNPASVILELAASCNLHALDDGSHAVWSRVGHRPKDFIKQLLVLQEDRRMTASEALAHPWFSNKHHVDEFNALYKRAIQDWRPRRKVFRLVESVPSVSADLSSSVVAQDPLSQELVSRYFAPPQRQVPLFDIRGSLAVAQRRANTLLPSILEEHEDLHCDMNTEQYAQERYSEDIPANSSQHSSISHSLDRLRVYCTDDAMYDEHENDGHKASADGRDQDSLWINTPDGGDDHSWNLDSVKSDEIIPETPLRPSKRKLTTRSPYPRKDDDRRTSRIADHSSIYAELSYKPIPPKCSRTEVEGHY</sequence>
<dbReference type="Pfam" id="PF00069">
    <property type="entry name" value="Pkinase"/>
    <property type="match status" value="1"/>
</dbReference>
<dbReference type="AlphaFoldDB" id="A0A6A5WTI4"/>
<dbReference type="PROSITE" id="PS00108">
    <property type="entry name" value="PROTEIN_KINASE_ST"/>
    <property type="match status" value="1"/>
</dbReference>
<dbReference type="PROSITE" id="PS00107">
    <property type="entry name" value="PROTEIN_KINASE_ATP"/>
    <property type="match status" value="1"/>
</dbReference>
<dbReference type="PROSITE" id="PS50006">
    <property type="entry name" value="FHA_DOMAIN"/>
    <property type="match status" value="1"/>
</dbReference>
<keyword evidence="2 4" id="KW-0547">Nucleotide-binding</keyword>
<gene>
    <name evidence="8" type="ORF">P154DRAFT_616948</name>
</gene>
<protein>
    <submittedName>
        <fullName evidence="8">Kinase-like protein</fullName>
    </submittedName>
</protein>
<dbReference type="EMBL" id="ML977567">
    <property type="protein sequence ID" value="KAF2004398.1"/>
    <property type="molecule type" value="Genomic_DNA"/>
</dbReference>
<keyword evidence="3 4" id="KW-0067">ATP-binding</keyword>
<dbReference type="InterPro" id="IPR017441">
    <property type="entry name" value="Protein_kinase_ATP_BS"/>
</dbReference>
<name>A0A6A5WTI4_9PLEO</name>
<dbReference type="GO" id="GO:0005524">
    <property type="term" value="F:ATP binding"/>
    <property type="evidence" value="ECO:0007669"/>
    <property type="project" value="UniProtKB-UniRule"/>
</dbReference>
<evidence type="ECO:0000256" key="5">
    <source>
        <dbReference type="SAM" id="MobiDB-lite"/>
    </source>
</evidence>
<evidence type="ECO:0000313" key="8">
    <source>
        <dbReference type="EMBL" id="KAF2004398.1"/>
    </source>
</evidence>
<dbReference type="OrthoDB" id="74764at2759"/>
<evidence type="ECO:0000256" key="1">
    <source>
        <dbReference type="ARBA" id="ARBA00005575"/>
    </source>
</evidence>
<dbReference type="Proteomes" id="UP000799779">
    <property type="component" value="Unassembled WGS sequence"/>
</dbReference>
<dbReference type="SMART" id="SM00220">
    <property type="entry name" value="S_TKc"/>
    <property type="match status" value="1"/>
</dbReference>
<dbReference type="InterPro" id="IPR011009">
    <property type="entry name" value="Kinase-like_dom_sf"/>
</dbReference>
<feature type="compositionally biased region" description="Basic and acidic residues" evidence="5">
    <location>
        <begin position="614"/>
        <end position="628"/>
    </location>
</feature>
<proteinExistence type="inferred from homology"/>
<keyword evidence="8" id="KW-0808">Transferase</keyword>
<evidence type="ECO:0000256" key="2">
    <source>
        <dbReference type="ARBA" id="ARBA00022741"/>
    </source>
</evidence>
<dbReference type="InterPro" id="IPR008271">
    <property type="entry name" value="Ser/Thr_kinase_AS"/>
</dbReference>
<accession>A0A6A5WTI4</accession>
<comment type="similarity">
    <text evidence="1">Belongs to the protein kinase superfamily. CAMK Ser/Thr protein kinase family. CHEK2 subfamily.</text>
</comment>
<dbReference type="PANTHER" id="PTHR24347">
    <property type="entry name" value="SERINE/THREONINE-PROTEIN KINASE"/>
    <property type="match status" value="1"/>
</dbReference>
<evidence type="ECO:0000259" key="7">
    <source>
        <dbReference type="PROSITE" id="PS50011"/>
    </source>
</evidence>
<dbReference type="Gene3D" id="1.10.510.10">
    <property type="entry name" value="Transferase(Phosphotransferase) domain 1"/>
    <property type="match status" value="1"/>
</dbReference>
<evidence type="ECO:0000256" key="3">
    <source>
        <dbReference type="ARBA" id="ARBA00022840"/>
    </source>
</evidence>
<feature type="domain" description="FHA" evidence="6">
    <location>
        <begin position="33"/>
        <end position="92"/>
    </location>
</feature>
<dbReference type="SUPFAM" id="SSF56112">
    <property type="entry name" value="Protein kinase-like (PK-like)"/>
    <property type="match status" value="1"/>
</dbReference>
<feature type="compositionally biased region" description="Basic and acidic residues" evidence="5">
    <location>
        <begin position="673"/>
        <end position="686"/>
    </location>
</feature>